<evidence type="ECO:0000313" key="13">
    <source>
        <dbReference type="EMBL" id="TVY12149.1"/>
    </source>
</evidence>
<sequence>MILKKEGFIEVICGPMFSGKTTKLIEKVRLLIFSNFKFLVLKPEIDNRYSSKEELVTHNSKTIPCLMIKKSKDIFNFIEKDTSFLIIDEIQFFDKEIESILNHLSYKGLNIIVAGLELDFCGRPFGSMKYLLSIADEVLKLKSSCAICHKEANRTQRILKNKIPHWNDPVILIGGDEYHEPRCRKCHVFSKNEKNY</sequence>
<dbReference type="RefSeq" id="WP_144658487.1">
    <property type="nucleotide sequence ID" value="NZ_VIAE01000008.1"/>
</dbReference>
<dbReference type="GO" id="GO:0004797">
    <property type="term" value="F:thymidine kinase activity"/>
    <property type="evidence" value="ECO:0007669"/>
    <property type="project" value="UniProtKB-UniRule"/>
</dbReference>
<dbReference type="EMBL" id="VIAE01000008">
    <property type="protein sequence ID" value="TVY12149.1"/>
    <property type="molecule type" value="Genomic_DNA"/>
</dbReference>
<dbReference type="InterPro" id="IPR027417">
    <property type="entry name" value="P-loop_NTPase"/>
</dbReference>
<evidence type="ECO:0000256" key="11">
    <source>
        <dbReference type="RuleBase" id="RU000544"/>
    </source>
</evidence>
<evidence type="ECO:0000256" key="2">
    <source>
        <dbReference type="ARBA" id="ARBA00012118"/>
    </source>
</evidence>
<dbReference type="PANTHER" id="PTHR11441">
    <property type="entry name" value="THYMIDINE KINASE"/>
    <property type="match status" value="1"/>
</dbReference>
<protein>
    <recommendedName>
        <fullName evidence="2 8">Thymidine kinase</fullName>
        <ecNumber evidence="2 8">2.7.1.21</ecNumber>
    </recommendedName>
</protein>
<dbReference type="GO" id="GO:0008270">
    <property type="term" value="F:zinc ion binding"/>
    <property type="evidence" value="ECO:0007669"/>
    <property type="project" value="UniProtKB-UniRule"/>
</dbReference>
<comment type="subunit">
    <text evidence="8">Homotetramer.</text>
</comment>
<evidence type="ECO:0000256" key="7">
    <source>
        <dbReference type="ARBA" id="ARBA00022840"/>
    </source>
</evidence>
<evidence type="ECO:0000256" key="10">
    <source>
        <dbReference type="PIRSR" id="PIRSR035805-2"/>
    </source>
</evidence>
<name>A0A559KJ60_9MOLU</name>
<keyword evidence="4 8" id="KW-0808">Transferase</keyword>
<dbReference type="Gene3D" id="3.30.60.20">
    <property type="match status" value="1"/>
</dbReference>
<feature type="binding site" evidence="10">
    <location>
        <begin position="171"/>
        <end position="174"/>
    </location>
    <ligand>
        <name>substrate</name>
    </ligand>
</feature>
<dbReference type="GO" id="GO:0005524">
    <property type="term" value="F:ATP binding"/>
    <property type="evidence" value="ECO:0007669"/>
    <property type="project" value="UniProtKB-UniRule"/>
</dbReference>
<dbReference type="GO" id="GO:0046104">
    <property type="term" value="P:thymidine metabolic process"/>
    <property type="evidence" value="ECO:0007669"/>
    <property type="project" value="TreeGrafter"/>
</dbReference>
<keyword evidence="3 8" id="KW-0237">DNA synthesis</keyword>
<dbReference type="SUPFAM" id="SSF52540">
    <property type="entry name" value="P-loop containing nucleoside triphosphate hydrolases"/>
    <property type="match status" value="1"/>
</dbReference>
<comment type="similarity">
    <text evidence="1 8 12">Belongs to the thymidine kinase family.</text>
</comment>
<evidence type="ECO:0000313" key="14">
    <source>
        <dbReference type="Proteomes" id="UP000320078"/>
    </source>
</evidence>
<feature type="binding site" evidence="8">
    <location>
        <position position="186"/>
    </location>
    <ligand>
        <name>Zn(2+)</name>
        <dbReference type="ChEBI" id="CHEBI:29105"/>
    </ligand>
</feature>
<dbReference type="OrthoDB" id="9781579at2"/>
<gene>
    <name evidence="8 13" type="primary">tdk</name>
    <name evidence="13" type="ORF">MDPP_001546</name>
</gene>
<dbReference type="NCBIfam" id="NF003296">
    <property type="entry name" value="PRK04296.1-1"/>
    <property type="match status" value="1"/>
</dbReference>
<dbReference type="Pfam" id="PF00265">
    <property type="entry name" value="TK"/>
    <property type="match status" value="1"/>
</dbReference>
<reference evidence="13 14" key="1">
    <citation type="submission" date="2019-06" db="EMBL/GenBank/DDBJ databases">
        <title>Draft Genome Sequence of Candidatus Phytoplasma pini-Related Strain MDPP: A Resource for Comparative Genomics of Gymnosperm-infecting Phytoplasmas.</title>
        <authorList>
            <person name="Cai W."/>
            <person name="Costanzo S."/>
            <person name="Shao J."/>
            <person name="Zhao Y."/>
            <person name="Davis R."/>
        </authorList>
    </citation>
    <scope>NUCLEOTIDE SEQUENCE [LARGE SCALE GENOMIC DNA]</scope>
    <source>
        <strain evidence="13 14">MDPP</strain>
    </source>
</reference>
<feature type="binding site" evidence="8">
    <location>
        <position position="148"/>
    </location>
    <ligand>
        <name>Zn(2+)</name>
        <dbReference type="ChEBI" id="CHEBI:29105"/>
    </ligand>
</feature>
<comment type="caution">
    <text evidence="13">The sequence shown here is derived from an EMBL/GenBank/DDBJ whole genome shotgun (WGS) entry which is preliminary data.</text>
</comment>
<dbReference type="GO" id="GO:0005829">
    <property type="term" value="C:cytosol"/>
    <property type="evidence" value="ECO:0007669"/>
    <property type="project" value="TreeGrafter"/>
</dbReference>
<dbReference type="InterPro" id="IPR001267">
    <property type="entry name" value="Thymidine_kinase"/>
</dbReference>
<feature type="binding site" evidence="8">
    <location>
        <position position="145"/>
    </location>
    <ligand>
        <name>Zn(2+)</name>
        <dbReference type="ChEBI" id="CHEBI:29105"/>
    </ligand>
</feature>
<comment type="catalytic activity">
    <reaction evidence="8 11">
        <text>thymidine + ATP = dTMP + ADP + H(+)</text>
        <dbReference type="Rhea" id="RHEA:19129"/>
        <dbReference type="ChEBI" id="CHEBI:15378"/>
        <dbReference type="ChEBI" id="CHEBI:17748"/>
        <dbReference type="ChEBI" id="CHEBI:30616"/>
        <dbReference type="ChEBI" id="CHEBI:63528"/>
        <dbReference type="ChEBI" id="CHEBI:456216"/>
        <dbReference type="EC" id="2.7.1.21"/>
    </reaction>
</comment>
<dbReference type="EC" id="2.7.1.21" evidence="2 8"/>
<evidence type="ECO:0000256" key="4">
    <source>
        <dbReference type="ARBA" id="ARBA00022679"/>
    </source>
</evidence>
<dbReference type="Gene3D" id="3.40.50.300">
    <property type="entry name" value="P-loop containing nucleotide triphosphate hydrolases"/>
    <property type="match status" value="1"/>
</dbReference>
<accession>A0A559KJ60</accession>
<evidence type="ECO:0000256" key="5">
    <source>
        <dbReference type="ARBA" id="ARBA00022741"/>
    </source>
</evidence>
<keyword evidence="8" id="KW-0479">Metal-binding</keyword>
<dbReference type="PANTHER" id="PTHR11441:SF0">
    <property type="entry name" value="THYMIDINE KINASE, CYTOSOLIC"/>
    <property type="match status" value="1"/>
</dbReference>
<evidence type="ECO:0000256" key="3">
    <source>
        <dbReference type="ARBA" id="ARBA00022634"/>
    </source>
</evidence>
<organism evidence="13 14">
    <name type="scientific">Candidatus Phytoplasma pini</name>
    <dbReference type="NCBI Taxonomy" id="267362"/>
    <lineage>
        <taxon>Bacteria</taxon>
        <taxon>Bacillati</taxon>
        <taxon>Mycoplasmatota</taxon>
        <taxon>Mollicutes</taxon>
        <taxon>Acholeplasmatales</taxon>
        <taxon>Acholeplasmataceae</taxon>
        <taxon>Candidatus Phytoplasma</taxon>
    </lineage>
</organism>
<evidence type="ECO:0000256" key="8">
    <source>
        <dbReference type="HAMAP-Rule" id="MF_00124"/>
    </source>
</evidence>
<evidence type="ECO:0000256" key="6">
    <source>
        <dbReference type="ARBA" id="ARBA00022777"/>
    </source>
</evidence>
<feature type="active site" description="Proton acceptor" evidence="8 9">
    <location>
        <position position="89"/>
    </location>
</feature>
<dbReference type="AlphaFoldDB" id="A0A559KJ60"/>
<keyword evidence="5 8" id="KW-0547">Nucleotide-binding</keyword>
<keyword evidence="7 8" id="KW-0067">ATP-binding</keyword>
<feature type="binding site" evidence="8">
    <location>
        <begin position="88"/>
        <end position="91"/>
    </location>
    <ligand>
        <name>ATP</name>
        <dbReference type="ChEBI" id="CHEBI:30616"/>
    </ligand>
</feature>
<dbReference type="HAMAP" id="MF_00124">
    <property type="entry name" value="Thymidine_kinase"/>
    <property type="match status" value="1"/>
</dbReference>
<keyword evidence="8" id="KW-0862">Zinc</keyword>
<evidence type="ECO:0000256" key="1">
    <source>
        <dbReference type="ARBA" id="ARBA00007587"/>
    </source>
</evidence>
<comment type="subcellular location">
    <subcellularLocation>
        <location evidence="8">Cytoplasm</location>
    </subcellularLocation>
</comment>
<feature type="binding site" evidence="8">
    <location>
        <begin position="14"/>
        <end position="21"/>
    </location>
    <ligand>
        <name>ATP</name>
        <dbReference type="ChEBI" id="CHEBI:30616"/>
    </ligand>
</feature>
<dbReference type="SUPFAM" id="SSF57716">
    <property type="entry name" value="Glucocorticoid receptor-like (DNA-binding domain)"/>
    <property type="match status" value="1"/>
</dbReference>
<evidence type="ECO:0000256" key="12">
    <source>
        <dbReference type="RuleBase" id="RU004165"/>
    </source>
</evidence>
<keyword evidence="6 8" id="KW-0418">Kinase</keyword>
<keyword evidence="8" id="KW-0963">Cytoplasm</keyword>
<dbReference type="Proteomes" id="UP000320078">
    <property type="component" value="Unassembled WGS sequence"/>
</dbReference>
<evidence type="ECO:0000256" key="9">
    <source>
        <dbReference type="PIRSR" id="PIRSR035805-1"/>
    </source>
</evidence>
<dbReference type="PIRSF" id="PIRSF035805">
    <property type="entry name" value="TK_cell"/>
    <property type="match status" value="1"/>
</dbReference>
<dbReference type="GO" id="GO:0071897">
    <property type="term" value="P:DNA biosynthetic process"/>
    <property type="evidence" value="ECO:0007669"/>
    <property type="project" value="UniProtKB-KW"/>
</dbReference>
<feature type="binding site" evidence="8">
    <location>
        <position position="183"/>
    </location>
    <ligand>
        <name>Zn(2+)</name>
        <dbReference type="ChEBI" id="CHEBI:29105"/>
    </ligand>
</feature>
<proteinExistence type="inferred from homology"/>
<keyword evidence="14" id="KW-1185">Reference proteome</keyword>